<accession>A0ABW4MSV9</accession>
<evidence type="ECO:0000259" key="2">
    <source>
        <dbReference type="Pfam" id="PF01520"/>
    </source>
</evidence>
<proteinExistence type="predicted"/>
<sequence length="292" mass="32320">MSWIQDAGHGGSDPGAVAYGNTEKIYTLEAALYVDKRLAELGVASDLTRSSDVTINPEPRTTKVKKYKKCISHHFNAGGGRGVETIHSIYSNGKFEQILIEEFRNAGYPVRPRPVYTRKNSSGGDYYYMHRLTGNCRTTILEYEFVDGPQSEKIKDKSYREGMYECVVRAICLDEGVSYVWPGSGQKPAPKPEPTPVKPPKENLAVDGYLGPKTISALQRYFGTPVDGYISKPSLVIKTMQKWLGVKQDGYLGPITISALQKRLGTPVDGVISKPSLVIKELQRRLNKGNLG</sequence>
<dbReference type="Gene3D" id="1.10.101.10">
    <property type="entry name" value="PGBD-like superfamily/PGBD"/>
    <property type="match status" value="1"/>
</dbReference>
<dbReference type="InterPro" id="IPR050695">
    <property type="entry name" value="N-acetylmuramoyl_amidase_3"/>
</dbReference>
<protein>
    <submittedName>
        <fullName evidence="3">N-acetylmuramoyl-L-alanine amidase</fullName>
        <ecNumber evidence="3">3.5.1.28</ecNumber>
    </submittedName>
</protein>
<dbReference type="PANTHER" id="PTHR30404">
    <property type="entry name" value="N-ACETYLMURAMOYL-L-ALANINE AMIDASE"/>
    <property type="match status" value="1"/>
</dbReference>
<reference evidence="4" key="1">
    <citation type="journal article" date="2019" name="Int. J. Syst. Evol. Microbiol.">
        <title>The Global Catalogue of Microorganisms (GCM) 10K type strain sequencing project: providing services to taxonomists for standard genome sequencing and annotation.</title>
        <authorList>
            <consortium name="The Broad Institute Genomics Platform"/>
            <consortium name="The Broad Institute Genome Sequencing Center for Infectious Disease"/>
            <person name="Wu L."/>
            <person name="Ma J."/>
        </authorList>
    </citation>
    <scope>NUCLEOTIDE SEQUENCE [LARGE SCALE GENOMIC DNA]</scope>
    <source>
        <strain evidence="4">CCUG 15531</strain>
    </source>
</reference>
<organism evidence="3 4">
    <name type="scientific">Fredinandcohnia salidurans</name>
    <dbReference type="NCBI Taxonomy" id="2595041"/>
    <lineage>
        <taxon>Bacteria</taxon>
        <taxon>Bacillati</taxon>
        <taxon>Bacillota</taxon>
        <taxon>Bacilli</taxon>
        <taxon>Bacillales</taxon>
        <taxon>Bacillaceae</taxon>
        <taxon>Fredinandcohnia</taxon>
    </lineage>
</organism>
<keyword evidence="1 3" id="KW-0378">Hydrolase</keyword>
<dbReference type="InterPro" id="IPR002508">
    <property type="entry name" value="MurNAc-LAA_cat"/>
</dbReference>
<dbReference type="RefSeq" id="WP_388039551.1">
    <property type="nucleotide sequence ID" value="NZ_JBHUEK010000025.1"/>
</dbReference>
<comment type="caution">
    <text evidence="3">The sequence shown here is derived from an EMBL/GenBank/DDBJ whole genome shotgun (WGS) entry which is preliminary data.</text>
</comment>
<evidence type="ECO:0000313" key="3">
    <source>
        <dbReference type="EMBL" id="MFD1780055.1"/>
    </source>
</evidence>
<feature type="domain" description="MurNAc-LAA" evidence="2">
    <location>
        <begin position="6"/>
        <end position="171"/>
    </location>
</feature>
<dbReference type="SUPFAM" id="SSF53187">
    <property type="entry name" value="Zn-dependent exopeptidases"/>
    <property type="match status" value="1"/>
</dbReference>
<dbReference type="Pfam" id="PF01520">
    <property type="entry name" value="Amidase_3"/>
    <property type="match status" value="1"/>
</dbReference>
<evidence type="ECO:0000256" key="1">
    <source>
        <dbReference type="ARBA" id="ARBA00022801"/>
    </source>
</evidence>
<dbReference type="InterPro" id="IPR036366">
    <property type="entry name" value="PGBDSf"/>
</dbReference>
<dbReference type="PANTHER" id="PTHR30404:SF0">
    <property type="entry name" value="N-ACETYLMURAMOYL-L-ALANINE AMIDASE AMIC"/>
    <property type="match status" value="1"/>
</dbReference>
<gene>
    <name evidence="3" type="ORF">ACFSFW_15420</name>
</gene>
<dbReference type="Gene3D" id="3.40.630.40">
    <property type="entry name" value="Zn-dependent exopeptidases"/>
    <property type="match status" value="1"/>
</dbReference>
<dbReference type="Proteomes" id="UP001597227">
    <property type="component" value="Unassembled WGS sequence"/>
</dbReference>
<evidence type="ECO:0000313" key="4">
    <source>
        <dbReference type="Proteomes" id="UP001597227"/>
    </source>
</evidence>
<name>A0ABW4MSV9_9BACI</name>
<dbReference type="GO" id="GO:0008745">
    <property type="term" value="F:N-acetylmuramoyl-L-alanine amidase activity"/>
    <property type="evidence" value="ECO:0007669"/>
    <property type="project" value="UniProtKB-EC"/>
</dbReference>
<keyword evidence="4" id="KW-1185">Reference proteome</keyword>
<dbReference type="CDD" id="cd02696">
    <property type="entry name" value="MurNAc-LAA"/>
    <property type="match status" value="1"/>
</dbReference>
<dbReference type="EMBL" id="JBHUEK010000025">
    <property type="protein sequence ID" value="MFD1780055.1"/>
    <property type="molecule type" value="Genomic_DNA"/>
</dbReference>
<dbReference type="EC" id="3.5.1.28" evidence="3"/>